<organism evidence="6 7">
    <name type="scientific">Temnothorax longispinosus</name>
    <dbReference type="NCBI Taxonomy" id="300112"/>
    <lineage>
        <taxon>Eukaryota</taxon>
        <taxon>Metazoa</taxon>
        <taxon>Ecdysozoa</taxon>
        <taxon>Arthropoda</taxon>
        <taxon>Hexapoda</taxon>
        <taxon>Insecta</taxon>
        <taxon>Pterygota</taxon>
        <taxon>Neoptera</taxon>
        <taxon>Endopterygota</taxon>
        <taxon>Hymenoptera</taxon>
        <taxon>Apocrita</taxon>
        <taxon>Aculeata</taxon>
        <taxon>Formicoidea</taxon>
        <taxon>Formicidae</taxon>
        <taxon>Myrmicinae</taxon>
        <taxon>Temnothorax</taxon>
    </lineage>
</organism>
<dbReference type="GO" id="GO:0004197">
    <property type="term" value="F:cysteine-type endopeptidase activity"/>
    <property type="evidence" value="ECO:0007669"/>
    <property type="project" value="InterPro"/>
</dbReference>
<dbReference type="PANTHER" id="PTHR10454:SF245">
    <property type="entry name" value="CASPASE-RELATED"/>
    <property type="match status" value="1"/>
</dbReference>
<evidence type="ECO:0000259" key="4">
    <source>
        <dbReference type="PROSITE" id="PS50207"/>
    </source>
</evidence>
<feature type="domain" description="Caspase family p20" evidence="5">
    <location>
        <begin position="581"/>
        <end position="682"/>
    </location>
</feature>
<dbReference type="PROSITE" id="PS50208">
    <property type="entry name" value="CASPASE_P20"/>
    <property type="match status" value="5"/>
</dbReference>
<feature type="domain" description="Caspase family p20" evidence="5">
    <location>
        <begin position="413"/>
        <end position="533"/>
    </location>
</feature>
<dbReference type="InterPro" id="IPR029030">
    <property type="entry name" value="Caspase-like_dom_sf"/>
</dbReference>
<evidence type="ECO:0000256" key="3">
    <source>
        <dbReference type="SAM" id="MobiDB-lite"/>
    </source>
</evidence>
<dbReference type="Gene3D" id="3.40.50.1460">
    <property type="match status" value="7"/>
</dbReference>
<feature type="domain" description="Caspase family p10" evidence="4">
    <location>
        <begin position="852"/>
        <end position="902"/>
    </location>
</feature>
<feature type="domain" description="Caspase family p20" evidence="5">
    <location>
        <begin position="211"/>
        <end position="253"/>
    </location>
</feature>
<feature type="domain" description="Caspase family p10" evidence="4">
    <location>
        <begin position="941"/>
        <end position="982"/>
    </location>
</feature>
<evidence type="ECO:0000256" key="2">
    <source>
        <dbReference type="RuleBase" id="RU003971"/>
    </source>
</evidence>
<comment type="similarity">
    <text evidence="1 2">Belongs to the peptidase C14A family.</text>
</comment>
<gene>
    <name evidence="6" type="ORF">DBV15_11330</name>
</gene>
<dbReference type="GO" id="GO:0005737">
    <property type="term" value="C:cytoplasm"/>
    <property type="evidence" value="ECO:0007669"/>
    <property type="project" value="TreeGrafter"/>
</dbReference>
<dbReference type="GO" id="GO:0006508">
    <property type="term" value="P:proteolysis"/>
    <property type="evidence" value="ECO:0007669"/>
    <property type="project" value="InterPro"/>
</dbReference>
<dbReference type="SMART" id="SM00115">
    <property type="entry name" value="CASc"/>
    <property type="match status" value="2"/>
</dbReference>
<evidence type="ECO:0000313" key="7">
    <source>
        <dbReference type="Proteomes" id="UP000310200"/>
    </source>
</evidence>
<accession>A0A4V3SBU7</accession>
<sequence length="982" mass="112944">MNAKKWKVQVDHTEIANALVTLSVRYHRERGEHPFQIVIDVNGDDVRVSSKLTDASQAHGDRVSQRSVANTSIGVQADLPSTDFFTARDPSVYLRTKFKPERLNQYGLEEPVEQERDPLLLPNAEEQNPEPRERGERDKTPIRQPMPEPHARNSEAGSNGTEGFRNNDDAKENHICVQYIQARTKFKRHKLIILINNGGSGYAYGLERLLTRGVAIIFNHGNFDEHTYLSRRRGIEKECIKLNKTLSNLNFEVTIFPAEKNYSAYDCLMIILLSHGTDGFIYAKDNFACNREYWKNNGVWIFAGLFFTEKPVRFACSIDSTNVMYPKRISCNRKRENINIAYGASPVNCYKMSHPKRGMAIIFNHTSYHNNFARPRPATNIDCENLTNTLKKLEFQVTVFENYKHQKIEDELQKGIAIIFNHETYANNNNGDYTCFGTEFDWINLRKTWNNLGFQVKTCNDYTYKEIQQELKMAAEIGHTDHDTIIISVLTHGHQERLMCFDTIYATNSLWNNFTAEKCPILAGKPKFIIRESRFVSYRHEKKGTWFVQSICKEFNENATKHEFLTLITMVCQRVAINYEININERHAEVRESLGTAADDERLAKTFTNLGFQVEVFRDSTYKRIKEILTAECDHTEHDCMLKTFDKEYSTNILSKYFTADKCPILAKKPKIIFIQACQSGKNDPGFNLCTEPDSCSVEPETQRIPIYADFVICYSSFPVNSSHHSPYRYYKMNHPKKGMAPICNHRVYDKHLRLKPRLGTDKDCEELKKTETAKISTTKTDHSENYCNLIATLTHGSYGELYAFDKTYEANTIWYHFTADNCPTLAGKPKLFIIAACGGNEKDPGFDVDNGTKLDILTILTKVAQRVAFCYEITIQENKIYRNKQVPYTTSTLTRILQFTSLGTAADDERLAKTLTNLGFQVKVFRDSTYEKIKEILSIGSWFVQSLCQDLNKNGTKYDLLTLLTFVCRQVAYDYESTSLD</sequence>
<evidence type="ECO:0000256" key="1">
    <source>
        <dbReference type="ARBA" id="ARBA00010134"/>
    </source>
</evidence>
<protein>
    <recommendedName>
        <fullName evidence="8">Caspase family p20 domain-containing protein</fullName>
    </recommendedName>
</protein>
<comment type="caution">
    <text evidence="6">The sequence shown here is derived from an EMBL/GenBank/DDBJ whole genome shotgun (WGS) entry which is preliminary data.</text>
</comment>
<dbReference type="InterPro" id="IPR002398">
    <property type="entry name" value="Pept_C14"/>
</dbReference>
<dbReference type="GO" id="GO:0006915">
    <property type="term" value="P:apoptotic process"/>
    <property type="evidence" value="ECO:0007669"/>
    <property type="project" value="TreeGrafter"/>
</dbReference>
<dbReference type="PANTHER" id="PTHR10454">
    <property type="entry name" value="CASPASE"/>
    <property type="match status" value="1"/>
</dbReference>
<dbReference type="Pfam" id="PF00656">
    <property type="entry name" value="Peptidase_C14"/>
    <property type="match status" value="5"/>
</dbReference>
<dbReference type="GO" id="GO:0043525">
    <property type="term" value="P:positive regulation of neuron apoptotic process"/>
    <property type="evidence" value="ECO:0007669"/>
    <property type="project" value="TreeGrafter"/>
</dbReference>
<keyword evidence="7" id="KW-1185">Reference proteome</keyword>
<dbReference type="PRINTS" id="PR00376">
    <property type="entry name" value="IL1BCENZYME"/>
</dbReference>
<dbReference type="AlphaFoldDB" id="A0A4V3SBU7"/>
<dbReference type="Proteomes" id="UP000310200">
    <property type="component" value="Unassembled WGS sequence"/>
</dbReference>
<dbReference type="SUPFAM" id="SSF52129">
    <property type="entry name" value="Caspase-like"/>
    <property type="match status" value="6"/>
</dbReference>
<dbReference type="Gene3D" id="3.30.70.1470">
    <property type="entry name" value="Caspase-like"/>
    <property type="match status" value="2"/>
</dbReference>
<evidence type="ECO:0000259" key="5">
    <source>
        <dbReference type="PROSITE" id="PS50208"/>
    </source>
</evidence>
<dbReference type="PROSITE" id="PS50207">
    <property type="entry name" value="CASPASE_P10"/>
    <property type="match status" value="3"/>
</dbReference>
<dbReference type="InterPro" id="IPR002138">
    <property type="entry name" value="Pept_C14_p10"/>
</dbReference>
<evidence type="ECO:0008006" key="8">
    <source>
        <dbReference type="Google" id="ProtNLM"/>
    </source>
</evidence>
<feature type="region of interest" description="Disordered" evidence="3">
    <location>
        <begin position="105"/>
        <end position="168"/>
    </location>
</feature>
<feature type="domain" description="Caspase family p20" evidence="5">
    <location>
        <begin position="356"/>
        <end position="414"/>
    </location>
</feature>
<proteinExistence type="inferred from homology"/>
<evidence type="ECO:0000313" key="6">
    <source>
        <dbReference type="EMBL" id="TGZ54354.1"/>
    </source>
</evidence>
<dbReference type="STRING" id="300112.A0A4V3SBU7"/>
<feature type="domain" description="Caspase family p20" evidence="5">
    <location>
        <begin position="779"/>
        <end position="842"/>
    </location>
</feature>
<dbReference type="InterPro" id="IPR001309">
    <property type="entry name" value="Pept_C14_p20"/>
</dbReference>
<dbReference type="InterPro" id="IPR011600">
    <property type="entry name" value="Pept_C14_caspase"/>
</dbReference>
<feature type="domain" description="Caspase family p10" evidence="4">
    <location>
        <begin position="535"/>
        <end position="579"/>
    </location>
</feature>
<feature type="compositionally biased region" description="Basic and acidic residues" evidence="3">
    <location>
        <begin position="129"/>
        <end position="141"/>
    </location>
</feature>
<dbReference type="InterPro" id="IPR015917">
    <property type="entry name" value="Pept_C14A"/>
</dbReference>
<dbReference type="EMBL" id="QBLH01000720">
    <property type="protein sequence ID" value="TGZ54354.1"/>
    <property type="molecule type" value="Genomic_DNA"/>
</dbReference>
<name>A0A4V3SBU7_9HYME</name>
<reference evidence="6 7" key="1">
    <citation type="journal article" date="2019" name="Philos. Trans. R. Soc. Lond., B, Biol. Sci.">
        <title>Ant behaviour and brain gene expression of defending hosts depend on the ecological success of the intruding social parasite.</title>
        <authorList>
            <person name="Kaur R."/>
            <person name="Stoldt M."/>
            <person name="Jongepier E."/>
            <person name="Feldmeyer B."/>
            <person name="Menzel F."/>
            <person name="Bornberg-Bauer E."/>
            <person name="Foitzik S."/>
        </authorList>
    </citation>
    <scope>NUCLEOTIDE SEQUENCE [LARGE SCALE GENOMIC DNA]</scope>
    <source>
        <tissue evidence="6">Whole body</tissue>
    </source>
</reference>